<dbReference type="SUPFAM" id="SSF57625">
    <property type="entry name" value="Invertebrate chitin-binding proteins"/>
    <property type="match status" value="1"/>
</dbReference>
<protein>
    <recommendedName>
        <fullName evidence="4">Chitin-binding type-2 domain-containing protein</fullName>
    </recommendedName>
</protein>
<evidence type="ECO:0000313" key="3">
    <source>
        <dbReference type="Proteomes" id="UP001553161"/>
    </source>
</evidence>
<keyword evidence="1" id="KW-0732">Signal</keyword>
<evidence type="ECO:0000256" key="1">
    <source>
        <dbReference type="SAM" id="SignalP"/>
    </source>
</evidence>
<dbReference type="RefSeq" id="WP_366192098.1">
    <property type="nucleotide sequence ID" value="NZ_JBFBVU010000005.1"/>
</dbReference>
<reference evidence="2 3" key="1">
    <citation type="submission" date="2024-07" db="EMBL/GenBank/DDBJ databases">
        <authorList>
            <person name="Kang M."/>
        </authorList>
    </citation>
    <scope>NUCLEOTIDE SEQUENCE [LARGE SCALE GENOMIC DNA]</scope>
    <source>
        <strain evidence="2 3">DFM31</strain>
    </source>
</reference>
<proteinExistence type="predicted"/>
<evidence type="ECO:0008006" key="4">
    <source>
        <dbReference type="Google" id="ProtNLM"/>
    </source>
</evidence>
<accession>A0ABV3L448</accession>
<dbReference type="Proteomes" id="UP001553161">
    <property type="component" value="Unassembled WGS sequence"/>
</dbReference>
<comment type="caution">
    <text evidence="2">The sequence shown here is derived from an EMBL/GenBank/DDBJ whole genome shotgun (WGS) entry which is preliminary data.</text>
</comment>
<feature type="signal peptide" evidence="1">
    <location>
        <begin position="1"/>
        <end position="21"/>
    </location>
</feature>
<evidence type="ECO:0000313" key="2">
    <source>
        <dbReference type="EMBL" id="MEV8466293.1"/>
    </source>
</evidence>
<feature type="chain" id="PRO_5045454192" description="Chitin-binding type-2 domain-containing protein" evidence="1">
    <location>
        <begin position="22"/>
        <end position="54"/>
    </location>
</feature>
<dbReference type="EMBL" id="JBFBVU010000005">
    <property type="protein sequence ID" value="MEV8466293.1"/>
    <property type="molecule type" value="Genomic_DNA"/>
</dbReference>
<name>A0ABV3L448_9RHOB</name>
<sequence>MKIKTALVALALATLPGLAVAEYCQHGKEQRASSCAEGTTWDSATQRCTPGTTS</sequence>
<dbReference type="InterPro" id="IPR036508">
    <property type="entry name" value="Chitin-bd_dom_sf"/>
</dbReference>
<keyword evidence="3" id="KW-1185">Reference proteome</keyword>
<gene>
    <name evidence="2" type="ORF">AB0T83_05780</name>
</gene>
<organism evidence="2 3">
    <name type="scientific">Meridianimarinicoccus marinus</name>
    <dbReference type="NCBI Taxonomy" id="3231483"/>
    <lineage>
        <taxon>Bacteria</taxon>
        <taxon>Pseudomonadati</taxon>
        <taxon>Pseudomonadota</taxon>
        <taxon>Alphaproteobacteria</taxon>
        <taxon>Rhodobacterales</taxon>
        <taxon>Paracoccaceae</taxon>
        <taxon>Meridianimarinicoccus</taxon>
    </lineage>
</organism>